<protein>
    <submittedName>
        <fullName evidence="1">Uncharacterized protein</fullName>
    </submittedName>
</protein>
<evidence type="ECO:0000313" key="1">
    <source>
        <dbReference type="EMBL" id="EXJ61464.1"/>
    </source>
</evidence>
<dbReference type="GeneID" id="19196467"/>
<reference evidence="1 2" key="1">
    <citation type="submission" date="2013-03" db="EMBL/GenBank/DDBJ databases">
        <title>The Genome Sequence of Cladophialophora psammophila CBS 110553.</title>
        <authorList>
            <consortium name="The Broad Institute Genomics Platform"/>
            <person name="Cuomo C."/>
            <person name="de Hoog S."/>
            <person name="Gorbushina A."/>
            <person name="Walker B."/>
            <person name="Young S.K."/>
            <person name="Zeng Q."/>
            <person name="Gargeya S."/>
            <person name="Fitzgerald M."/>
            <person name="Haas B."/>
            <person name="Abouelleil A."/>
            <person name="Allen A.W."/>
            <person name="Alvarado L."/>
            <person name="Arachchi H.M."/>
            <person name="Berlin A.M."/>
            <person name="Chapman S.B."/>
            <person name="Gainer-Dewar J."/>
            <person name="Goldberg J."/>
            <person name="Griggs A."/>
            <person name="Gujja S."/>
            <person name="Hansen M."/>
            <person name="Howarth C."/>
            <person name="Imamovic A."/>
            <person name="Ireland A."/>
            <person name="Larimer J."/>
            <person name="McCowan C."/>
            <person name="Murphy C."/>
            <person name="Pearson M."/>
            <person name="Poon T.W."/>
            <person name="Priest M."/>
            <person name="Roberts A."/>
            <person name="Saif S."/>
            <person name="Shea T."/>
            <person name="Sisk P."/>
            <person name="Sykes S."/>
            <person name="Wortman J."/>
            <person name="Nusbaum C."/>
            <person name="Birren B."/>
        </authorList>
    </citation>
    <scope>NUCLEOTIDE SEQUENCE [LARGE SCALE GENOMIC DNA]</scope>
    <source>
        <strain evidence="1 2">CBS 110553</strain>
    </source>
</reference>
<keyword evidence="2" id="KW-1185">Reference proteome</keyword>
<dbReference type="AlphaFoldDB" id="W9WT13"/>
<comment type="caution">
    <text evidence="1">The sequence shown here is derived from an EMBL/GenBank/DDBJ whole genome shotgun (WGS) entry which is preliminary data.</text>
</comment>
<dbReference type="HOGENOM" id="CLU_1815616_0_0_1"/>
<accession>W9WT13</accession>
<dbReference type="RefSeq" id="XP_007750540.1">
    <property type="nucleotide sequence ID" value="XM_007752350.1"/>
</dbReference>
<evidence type="ECO:0000313" key="2">
    <source>
        <dbReference type="Proteomes" id="UP000019471"/>
    </source>
</evidence>
<proteinExistence type="predicted"/>
<dbReference type="EMBL" id="AMGX01000028">
    <property type="protein sequence ID" value="EXJ61464.1"/>
    <property type="molecule type" value="Genomic_DNA"/>
</dbReference>
<sequence length="142" mass="15438">MSFVGISPSDIVNGVHAAKTIIEALRDNNGSDEKVVAASTGIDHHLESIQNFENVLNNLPQESAASKTQVQSRVMSLRTIEEARKSQLAKYKDSLTNRTGCKAKVRRVYRQLAWPFGGEKDFADATARVASASDAVHLDAVV</sequence>
<dbReference type="OrthoDB" id="4161384at2759"/>
<organism evidence="1 2">
    <name type="scientific">Cladophialophora psammophila CBS 110553</name>
    <dbReference type="NCBI Taxonomy" id="1182543"/>
    <lineage>
        <taxon>Eukaryota</taxon>
        <taxon>Fungi</taxon>
        <taxon>Dikarya</taxon>
        <taxon>Ascomycota</taxon>
        <taxon>Pezizomycotina</taxon>
        <taxon>Eurotiomycetes</taxon>
        <taxon>Chaetothyriomycetidae</taxon>
        <taxon>Chaetothyriales</taxon>
        <taxon>Herpotrichiellaceae</taxon>
        <taxon>Cladophialophora</taxon>
    </lineage>
</organism>
<name>W9WT13_9EURO</name>
<gene>
    <name evidence="1" type="ORF">A1O5_11780</name>
</gene>
<dbReference type="STRING" id="1182543.W9WT13"/>
<dbReference type="Proteomes" id="UP000019471">
    <property type="component" value="Unassembled WGS sequence"/>
</dbReference>